<dbReference type="GO" id="GO:0005975">
    <property type="term" value="P:carbohydrate metabolic process"/>
    <property type="evidence" value="ECO:0007669"/>
    <property type="project" value="InterPro"/>
</dbReference>
<evidence type="ECO:0000256" key="1">
    <source>
        <dbReference type="ARBA" id="ARBA00000757"/>
    </source>
</evidence>
<comment type="similarity">
    <text evidence="3">Belongs to the mannose-6-phosphate isomerase type 1 family.</text>
</comment>
<dbReference type="PANTHER" id="PTHR10309">
    <property type="entry name" value="MANNOSE-6-PHOSPHATE ISOMERASE"/>
    <property type="match status" value="1"/>
</dbReference>
<dbReference type="NCBIfam" id="TIGR00218">
    <property type="entry name" value="manA"/>
    <property type="match status" value="1"/>
</dbReference>
<keyword evidence="7" id="KW-0413">Isomerase</keyword>
<proteinExistence type="inferred from homology"/>
<comment type="cofactor">
    <cofactor evidence="2">
        <name>Zn(2+)</name>
        <dbReference type="ChEBI" id="CHEBI:29105"/>
    </cofactor>
</comment>
<comment type="catalytic activity">
    <reaction evidence="1">
        <text>D-mannose 6-phosphate = D-fructose 6-phosphate</text>
        <dbReference type="Rhea" id="RHEA:12356"/>
        <dbReference type="ChEBI" id="CHEBI:58735"/>
        <dbReference type="ChEBI" id="CHEBI:61527"/>
        <dbReference type="EC" id="5.3.1.8"/>
    </reaction>
</comment>
<feature type="domain" description="Phosphomannose isomerase type I catalytic" evidence="8">
    <location>
        <begin position="6"/>
        <end position="129"/>
    </location>
</feature>
<dbReference type="PIRSF" id="PIRSF001480">
    <property type="entry name" value="Mannose-6-phosphate_isomerase"/>
    <property type="match status" value="1"/>
</dbReference>
<keyword evidence="5" id="KW-0479">Metal-binding</keyword>
<evidence type="ECO:0000256" key="6">
    <source>
        <dbReference type="ARBA" id="ARBA00022833"/>
    </source>
</evidence>
<dbReference type="Gene3D" id="1.10.441.10">
    <property type="entry name" value="Phosphomannose Isomerase, domain 2"/>
    <property type="match status" value="1"/>
</dbReference>
<dbReference type="Pfam" id="PF20511">
    <property type="entry name" value="PMI_typeI_cat"/>
    <property type="match status" value="1"/>
</dbReference>
<organism evidence="9">
    <name type="scientific">freshwater metagenome</name>
    <dbReference type="NCBI Taxonomy" id="449393"/>
    <lineage>
        <taxon>unclassified sequences</taxon>
        <taxon>metagenomes</taxon>
        <taxon>ecological metagenomes</taxon>
    </lineage>
</organism>
<dbReference type="PRINTS" id="PR00714">
    <property type="entry name" value="MAN6PISMRASE"/>
</dbReference>
<dbReference type="GO" id="GO:0004476">
    <property type="term" value="F:mannose-6-phosphate isomerase activity"/>
    <property type="evidence" value="ECO:0007669"/>
    <property type="project" value="UniProtKB-EC"/>
</dbReference>
<dbReference type="InterPro" id="IPR046457">
    <property type="entry name" value="PMI_typeI_cat"/>
</dbReference>
<dbReference type="InterPro" id="IPR014710">
    <property type="entry name" value="RmlC-like_jellyroll"/>
</dbReference>
<evidence type="ECO:0000256" key="5">
    <source>
        <dbReference type="ARBA" id="ARBA00022723"/>
    </source>
</evidence>
<dbReference type="InterPro" id="IPR016305">
    <property type="entry name" value="Mannose-6-P_Isomerase"/>
</dbReference>
<evidence type="ECO:0000256" key="2">
    <source>
        <dbReference type="ARBA" id="ARBA00001947"/>
    </source>
</evidence>
<dbReference type="EMBL" id="CAFBPN010000158">
    <property type="protein sequence ID" value="CAB5031640.1"/>
    <property type="molecule type" value="Genomic_DNA"/>
</dbReference>
<dbReference type="GO" id="GO:0009298">
    <property type="term" value="P:GDP-mannose biosynthetic process"/>
    <property type="evidence" value="ECO:0007669"/>
    <property type="project" value="InterPro"/>
</dbReference>
<dbReference type="InterPro" id="IPR011051">
    <property type="entry name" value="RmlC_Cupin_sf"/>
</dbReference>
<dbReference type="AlphaFoldDB" id="A0A6J7RTD3"/>
<name>A0A6J7RTD3_9ZZZZ</name>
<evidence type="ECO:0000256" key="7">
    <source>
        <dbReference type="ARBA" id="ARBA00023235"/>
    </source>
</evidence>
<accession>A0A6J7RTD3</accession>
<dbReference type="EC" id="5.3.1.8" evidence="4"/>
<evidence type="ECO:0000256" key="3">
    <source>
        <dbReference type="ARBA" id="ARBA00010772"/>
    </source>
</evidence>
<dbReference type="GO" id="GO:0008270">
    <property type="term" value="F:zinc ion binding"/>
    <property type="evidence" value="ECO:0007669"/>
    <property type="project" value="InterPro"/>
</dbReference>
<dbReference type="SUPFAM" id="SSF51182">
    <property type="entry name" value="RmlC-like cupins"/>
    <property type="match status" value="1"/>
</dbReference>
<keyword evidence="6" id="KW-0862">Zinc</keyword>
<gene>
    <name evidence="9" type="ORF">UFOPK4098_01610</name>
</gene>
<evidence type="ECO:0000313" key="9">
    <source>
        <dbReference type="EMBL" id="CAB5031640.1"/>
    </source>
</evidence>
<sequence length="341" mass="36751">MQLVSGVHKHYDWGNHHFLYEFVGAPLANTPLAEIWFGTHPDGHASITATQETLAGAAGPLPFMVKFLSASSPLSLQVHPTAEQARAGFEREEKAGIPVTSPERIYRDSSDKPELLIALTPFTALCGFHDAASSVGWFRAMQWSDLANYLEQNGLEAFAREALEGNTLRVPEQLPPWANELRVAYPNDPALLIALLMHRVELAAGECLLLEAGTLHAYLNGSAIEVMNASDNVVRGGFTHKHVDTAELLSITLWESSSTPVRRATNALTHINTYPTTGAFQVHSVAAPATVPASATPQLVACIAGSGQAFSRGQVMLLNAHEELQLDGDCVVIATSSDTQR</sequence>
<reference evidence="9" key="1">
    <citation type="submission" date="2020-05" db="EMBL/GenBank/DDBJ databases">
        <authorList>
            <person name="Chiriac C."/>
            <person name="Salcher M."/>
            <person name="Ghai R."/>
            <person name="Kavagutti S V."/>
        </authorList>
    </citation>
    <scope>NUCLEOTIDE SEQUENCE</scope>
</reference>
<dbReference type="PANTHER" id="PTHR10309:SF0">
    <property type="entry name" value="MANNOSE-6-PHOSPHATE ISOMERASE"/>
    <property type="match status" value="1"/>
</dbReference>
<dbReference type="GO" id="GO:0005829">
    <property type="term" value="C:cytosol"/>
    <property type="evidence" value="ECO:0007669"/>
    <property type="project" value="TreeGrafter"/>
</dbReference>
<evidence type="ECO:0000259" key="8">
    <source>
        <dbReference type="Pfam" id="PF20511"/>
    </source>
</evidence>
<dbReference type="Gene3D" id="2.60.120.10">
    <property type="entry name" value="Jelly Rolls"/>
    <property type="match status" value="2"/>
</dbReference>
<evidence type="ECO:0000256" key="4">
    <source>
        <dbReference type="ARBA" id="ARBA00011956"/>
    </source>
</evidence>
<dbReference type="CDD" id="cd07011">
    <property type="entry name" value="cupin_PMI_type_I_N"/>
    <property type="match status" value="1"/>
</dbReference>
<dbReference type="InterPro" id="IPR001250">
    <property type="entry name" value="Man6P_Isoase-1"/>
</dbReference>
<protein>
    <recommendedName>
        <fullName evidence="4">mannose-6-phosphate isomerase</fullName>
        <ecNumber evidence="4">5.3.1.8</ecNumber>
    </recommendedName>
</protein>